<feature type="region of interest" description="Disordered" evidence="1">
    <location>
        <begin position="144"/>
        <end position="174"/>
    </location>
</feature>
<protein>
    <recommendedName>
        <fullName evidence="4">EB domain-containing protein</fullName>
    </recommendedName>
</protein>
<feature type="region of interest" description="Disordered" evidence="1">
    <location>
        <begin position="240"/>
        <end position="266"/>
    </location>
</feature>
<proteinExistence type="predicted"/>
<gene>
    <name evidence="3" type="ORF">TDIB3V08_LOCUS63</name>
</gene>
<reference evidence="3" key="1">
    <citation type="submission" date="2020-11" db="EMBL/GenBank/DDBJ databases">
        <authorList>
            <person name="Tran Van P."/>
        </authorList>
    </citation>
    <scope>NUCLEOTIDE SEQUENCE</scope>
</reference>
<dbReference type="AlphaFoldDB" id="A0A7R8VA32"/>
<dbReference type="EMBL" id="OA564277">
    <property type="protein sequence ID" value="CAD7193600.1"/>
    <property type="molecule type" value="Genomic_DNA"/>
</dbReference>
<keyword evidence="2" id="KW-1133">Transmembrane helix</keyword>
<dbReference type="PANTHER" id="PTHR39069:SF8">
    <property type="entry name" value="FI17111P1"/>
    <property type="match status" value="1"/>
</dbReference>
<organism evidence="3">
    <name type="scientific">Timema douglasi</name>
    <name type="common">Walking stick</name>
    <dbReference type="NCBI Taxonomy" id="61478"/>
    <lineage>
        <taxon>Eukaryota</taxon>
        <taxon>Metazoa</taxon>
        <taxon>Ecdysozoa</taxon>
        <taxon>Arthropoda</taxon>
        <taxon>Hexapoda</taxon>
        <taxon>Insecta</taxon>
        <taxon>Pterygota</taxon>
        <taxon>Neoptera</taxon>
        <taxon>Polyneoptera</taxon>
        <taxon>Phasmatodea</taxon>
        <taxon>Timematodea</taxon>
        <taxon>Timematoidea</taxon>
        <taxon>Timematidae</taxon>
        <taxon>Timema</taxon>
    </lineage>
</organism>
<evidence type="ECO:0008006" key="4">
    <source>
        <dbReference type="Google" id="ProtNLM"/>
    </source>
</evidence>
<name>A0A7R8VA32_TIMDO</name>
<accession>A0A7R8VA32</accession>
<evidence type="ECO:0000313" key="3">
    <source>
        <dbReference type="EMBL" id="CAD7193600.1"/>
    </source>
</evidence>
<feature type="region of interest" description="Disordered" evidence="1">
    <location>
        <begin position="191"/>
        <end position="222"/>
    </location>
</feature>
<feature type="compositionally biased region" description="Basic and acidic residues" evidence="1">
    <location>
        <begin position="191"/>
        <end position="207"/>
    </location>
</feature>
<feature type="compositionally biased region" description="Basic and acidic residues" evidence="1">
    <location>
        <begin position="240"/>
        <end position="255"/>
    </location>
</feature>
<evidence type="ECO:0000256" key="1">
    <source>
        <dbReference type="SAM" id="MobiDB-lite"/>
    </source>
</evidence>
<keyword evidence="2" id="KW-0472">Membrane</keyword>
<keyword evidence="2" id="KW-0812">Transmembrane</keyword>
<dbReference type="PANTHER" id="PTHR39069">
    <property type="entry name" value="ECDYSONE-INDUCIBLE GENE E1, ISOFORM A"/>
    <property type="match status" value="1"/>
</dbReference>
<evidence type="ECO:0000256" key="2">
    <source>
        <dbReference type="SAM" id="Phobius"/>
    </source>
</evidence>
<sequence length="687" mass="75417">MRQNEQLKRVVERNNIATTYLSYDLDAPSANGAVYIGGNSVVAHQIVLGSVHDFSAVLEQISYIISLSPNLSSHGRDSNPDFHVIGRPDPIFSPRAHRCGDGGARGEEVRRQVRGGPGAHLSPTDVNGDVLSLFTVTVGRGEKKFDDNDGGARGEEVRRQVRGGPGAHLSPTDVNGDVLSLFTVTVGRGEKKFDDNDGGARGEEVRRQVRGGPGAHLSPTDVNGDVLSLFTVTVGRGEKKFDDNDGGARGEEVRRQVRGGPGAHLSPTDVNGDVLSLFTVTVGRGEKKFDDKCVEDQERILARQMLTVMFLTVGRGEKKFGDKCVEDQECGFDGSICDKSKGMCQCLPELQATNHLDKCGKSTGPAHYIISLLLDVGPLTLVLDYWTISLSQDSNLCLLVNNYRELSANHALAREFGHAVAQSLPRTFVSLAKPYKPCVPGYESKSPVLDSRLVPWLFFLEKGTTPTVTRICMVRPKLGVSHWFRTLITTITTTSSQRDMERLFMEIVAVRNDCDFDEQCSMTTPQTECRDGKCMCQGNMHPYVKDNITQCFVRGEKKIGDKCEESLDCGYDGGVCDKTKKPICQCSPELPVTNHIDKCGKEGAINESCFFNEQCEHVNYQTECRDGRCMCRYELTPVTKQDGTVDCIAPQTDHGPPQYVDPAMIGVLVGMALMFIIICVVLRLFSK</sequence>
<feature type="transmembrane region" description="Helical" evidence="2">
    <location>
        <begin position="663"/>
        <end position="685"/>
    </location>
</feature>
<feature type="compositionally biased region" description="Basic and acidic residues" evidence="1">
    <location>
        <begin position="144"/>
        <end position="159"/>
    </location>
</feature>